<dbReference type="EMBL" id="JXTC01000555">
    <property type="protein sequence ID" value="PON46359.1"/>
    <property type="molecule type" value="Genomic_DNA"/>
</dbReference>
<dbReference type="InParanoid" id="A0A2P5BC47"/>
<keyword evidence="3" id="KW-1185">Reference proteome</keyword>
<dbReference type="InterPro" id="IPR001810">
    <property type="entry name" value="F-box_dom"/>
</dbReference>
<dbReference type="SMART" id="SM00256">
    <property type="entry name" value="FBOX"/>
    <property type="match status" value="1"/>
</dbReference>
<feature type="non-terminal residue" evidence="2">
    <location>
        <position position="312"/>
    </location>
</feature>
<sequence length="312" mass="35899">MTCFFDIPDKIIVEILLRLDIKSIIRFKCVSKSSKSLIGHDPRLKRKVPYIMFGKRQEDDPRPCPHEKLFSYGHFSNFRMPVLRRLPLVESGSDSLIVEGSDNGVLCLSEFRTSIVYLWNPTTRELKKLPSPNCPNTQFRFGFGYDSLTNDFKVIMISSPFGIIVNPTPMGMYKLRLLRCCEWICPLALIGLLVAFNLNTEIFKLMESPQQHITRDSEQSIGKLSEYLSSMTRRTPGLIEIWVMKEYGISDSWIKQVKVDLTKCSINSPPDIKLSPFQSFSLQWSSFLHPYKDFYPIAFGNNGYVLICSDSY</sequence>
<dbReference type="PROSITE" id="PS50181">
    <property type="entry name" value="FBOX"/>
    <property type="match status" value="1"/>
</dbReference>
<evidence type="ECO:0000313" key="3">
    <source>
        <dbReference type="Proteomes" id="UP000237000"/>
    </source>
</evidence>
<dbReference type="PANTHER" id="PTHR31790">
    <property type="entry name" value="OS02G0783600 PROTEIN"/>
    <property type="match status" value="1"/>
</dbReference>
<proteinExistence type="predicted"/>
<evidence type="ECO:0000259" key="1">
    <source>
        <dbReference type="PROSITE" id="PS50181"/>
    </source>
</evidence>
<dbReference type="OrthoDB" id="5314306at2759"/>
<reference evidence="3" key="1">
    <citation type="submission" date="2016-06" db="EMBL/GenBank/DDBJ databases">
        <title>Parallel loss of symbiosis genes in relatives of nitrogen-fixing non-legume Parasponia.</title>
        <authorList>
            <person name="Van Velzen R."/>
            <person name="Holmer R."/>
            <person name="Bu F."/>
            <person name="Rutten L."/>
            <person name="Van Zeijl A."/>
            <person name="Liu W."/>
            <person name="Santuari L."/>
            <person name="Cao Q."/>
            <person name="Sharma T."/>
            <person name="Shen D."/>
            <person name="Roswanjaya Y."/>
            <person name="Wardhani T."/>
            <person name="Kalhor M.S."/>
            <person name="Jansen J."/>
            <person name="Van den Hoogen J."/>
            <person name="Gungor B."/>
            <person name="Hartog M."/>
            <person name="Hontelez J."/>
            <person name="Verver J."/>
            <person name="Yang W.-C."/>
            <person name="Schijlen E."/>
            <person name="Repin R."/>
            <person name="Schilthuizen M."/>
            <person name="Schranz E."/>
            <person name="Heidstra R."/>
            <person name="Miyata K."/>
            <person name="Fedorova E."/>
            <person name="Kohlen W."/>
            <person name="Bisseling T."/>
            <person name="Smit S."/>
            <person name="Geurts R."/>
        </authorList>
    </citation>
    <scope>NUCLEOTIDE SEQUENCE [LARGE SCALE GENOMIC DNA]</scope>
    <source>
        <strain evidence="3">cv. RG33-2</strain>
    </source>
</reference>
<feature type="domain" description="F-box" evidence="1">
    <location>
        <begin position="1"/>
        <end position="47"/>
    </location>
</feature>
<dbReference type="STRING" id="63057.A0A2P5BC47"/>
<comment type="caution">
    <text evidence="2">The sequence shown here is derived from an EMBL/GenBank/DDBJ whole genome shotgun (WGS) entry which is preliminary data.</text>
</comment>
<accession>A0A2P5BC47</accession>
<gene>
    <name evidence="2" type="ORF">TorRG33x02_326080</name>
</gene>
<dbReference type="PANTHER" id="PTHR31790:SF526">
    <property type="entry name" value="OS12G0618150 PROTEIN"/>
    <property type="match status" value="1"/>
</dbReference>
<evidence type="ECO:0000313" key="2">
    <source>
        <dbReference type="EMBL" id="PON46359.1"/>
    </source>
</evidence>
<dbReference type="InterPro" id="IPR052361">
    <property type="entry name" value="F-box_domain"/>
</dbReference>
<dbReference type="Proteomes" id="UP000237000">
    <property type="component" value="Unassembled WGS sequence"/>
</dbReference>
<dbReference type="InterPro" id="IPR013187">
    <property type="entry name" value="F-box-assoc_dom_typ3"/>
</dbReference>
<organism evidence="2 3">
    <name type="scientific">Trema orientale</name>
    <name type="common">Charcoal tree</name>
    <name type="synonym">Celtis orientalis</name>
    <dbReference type="NCBI Taxonomy" id="63057"/>
    <lineage>
        <taxon>Eukaryota</taxon>
        <taxon>Viridiplantae</taxon>
        <taxon>Streptophyta</taxon>
        <taxon>Embryophyta</taxon>
        <taxon>Tracheophyta</taxon>
        <taxon>Spermatophyta</taxon>
        <taxon>Magnoliopsida</taxon>
        <taxon>eudicotyledons</taxon>
        <taxon>Gunneridae</taxon>
        <taxon>Pentapetalae</taxon>
        <taxon>rosids</taxon>
        <taxon>fabids</taxon>
        <taxon>Rosales</taxon>
        <taxon>Cannabaceae</taxon>
        <taxon>Trema</taxon>
    </lineage>
</organism>
<dbReference type="InterPro" id="IPR036047">
    <property type="entry name" value="F-box-like_dom_sf"/>
</dbReference>
<name>A0A2P5BC47_TREOI</name>
<protein>
    <submittedName>
        <fullName evidence="2">F-box domain containing protein</fullName>
    </submittedName>
</protein>
<dbReference type="Pfam" id="PF08268">
    <property type="entry name" value="FBA_3"/>
    <property type="match status" value="1"/>
</dbReference>
<dbReference type="Gene3D" id="1.20.1280.50">
    <property type="match status" value="1"/>
</dbReference>
<dbReference type="SUPFAM" id="SSF81383">
    <property type="entry name" value="F-box domain"/>
    <property type="match status" value="1"/>
</dbReference>
<dbReference type="Pfam" id="PF00646">
    <property type="entry name" value="F-box"/>
    <property type="match status" value="1"/>
</dbReference>
<dbReference type="AlphaFoldDB" id="A0A2P5BC47"/>